<comment type="caution">
    <text evidence="8">Lacks conserved residue(s) required for the propagation of feature annotation.</text>
</comment>
<evidence type="ECO:0000313" key="10">
    <source>
        <dbReference type="Proteomes" id="UP000593802"/>
    </source>
</evidence>
<comment type="function">
    <text evidence="8">Uptake of L-lactate across the membrane. Can also transport D-lactate and glycolate.</text>
</comment>
<name>A0A7I8DD55_9BACL</name>
<dbReference type="Proteomes" id="UP000593802">
    <property type="component" value="Chromosome"/>
</dbReference>
<feature type="transmembrane region" description="Helical" evidence="8">
    <location>
        <begin position="104"/>
        <end position="134"/>
    </location>
</feature>
<feature type="transmembrane region" description="Helical" evidence="8">
    <location>
        <begin position="141"/>
        <end position="163"/>
    </location>
</feature>
<feature type="transmembrane region" description="Helical" evidence="8">
    <location>
        <begin position="341"/>
        <end position="369"/>
    </location>
</feature>
<sequence>MSPVLFAAIPFLAVLFLLLVKKRGTAETSLYGLGITLLIAVFVFGLSWKQSLVSLSHGLSPAFRVVYVVVMGLWFYQLLRRTGVFDKFPDLIDRLSENPLRRTLFVVAVMGPFFEAVSGFGAGIVLTGPLVLALGYRGMQAAVLALLTQNAVPWGAMAVGTVLGSEIANVPLQTVGVLCTIFSLPLLLFWIFTAALTAVGWRLALRQLPDVFLTAGLLGGSLYVSNRYLQVPTAGVTAGLITGFLLAIVWRRKQQKSDSGKQPLRDTWQTLLPYLVFLLFLLSDQLLHRIPEAAKWLSGSILDSPGTVMLITCLILLRLYKISIGEVSNSVRDTWRQSRPTVISTICFVALGMVMKDAGMIGSIAGWLANYGFPIPRCISGCDCGICRQRSEIDEENRSVCADRDRNCSRNFCGFPYLK</sequence>
<dbReference type="PANTHER" id="PTHR30003:SF0">
    <property type="entry name" value="GLYCOLATE PERMEASE GLCA-RELATED"/>
    <property type="match status" value="1"/>
</dbReference>
<dbReference type="EMBL" id="AP023366">
    <property type="protein sequence ID" value="BCJ87212.1"/>
    <property type="molecule type" value="Genomic_DNA"/>
</dbReference>
<evidence type="ECO:0000256" key="8">
    <source>
        <dbReference type="RuleBase" id="RU365092"/>
    </source>
</evidence>
<protein>
    <recommendedName>
        <fullName evidence="8">L-lactate permease</fullName>
    </recommendedName>
</protein>
<evidence type="ECO:0000313" key="9">
    <source>
        <dbReference type="EMBL" id="BCJ87212.1"/>
    </source>
</evidence>
<comment type="subcellular location">
    <subcellularLocation>
        <location evidence="1 8">Cell membrane</location>
        <topology evidence="1 8">Multi-pass membrane protein</topology>
    </subcellularLocation>
</comment>
<dbReference type="GO" id="GO:0015295">
    <property type="term" value="F:solute:proton symporter activity"/>
    <property type="evidence" value="ECO:0007669"/>
    <property type="project" value="TreeGrafter"/>
</dbReference>
<keyword evidence="7 8" id="KW-0472">Membrane</keyword>
<dbReference type="Pfam" id="PF02652">
    <property type="entry name" value="Lactate_perm"/>
    <property type="match status" value="2"/>
</dbReference>
<gene>
    <name evidence="9" type="ORF">skT53_21970</name>
</gene>
<feature type="transmembrane region" description="Helical" evidence="8">
    <location>
        <begin position="30"/>
        <end position="49"/>
    </location>
</feature>
<evidence type="ECO:0000256" key="6">
    <source>
        <dbReference type="ARBA" id="ARBA00022989"/>
    </source>
</evidence>
<keyword evidence="5 8" id="KW-0812">Transmembrane</keyword>
<feature type="transmembrane region" description="Helical" evidence="8">
    <location>
        <begin position="231"/>
        <end position="250"/>
    </location>
</feature>
<evidence type="ECO:0000256" key="7">
    <source>
        <dbReference type="ARBA" id="ARBA00023136"/>
    </source>
</evidence>
<evidence type="ECO:0000256" key="2">
    <source>
        <dbReference type="ARBA" id="ARBA00010100"/>
    </source>
</evidence>
<dbReference type="AlphaFoldDB" id="A0A7I8DD55"/>
<keyword evidence="10" id="KW-1185">Reference proteome</keyword>
<evidence type="ECO:0000256" key="5">
    <source>
        <dbReference type="ARBA" id="ARBA00022692"/>
    </source>
</evidence>
<organism evidence="9 10">
    <name type="scientific">Effusibacillus dendaii</name>
    <dbReference type="NCBI Taxonomy" id="2743772"/>
    <lineage>
        <taxon>Bacteria</taxon>
        <taxon>Bacillati</taxon>
        <taxon>Bacillota</taxon>
        <taxon>Bacilli</taxon>
        <taxon>Bacillales</taxon>
        <taxon>Alicyclobacillaceae</taxon>
        <taxon>Effusibacillus</taxon>
    </lineage>
</organism>
<dbReference type="KEGG" id="eff:skT53_21970"/>
<proteinExistence type="inferred from homology"/>
<feature type="transmembrane region" description="Helical" evidence="8">
    <location>
        <begin position="296"/>
        <end position="320"/>
    </location>
</feature>
<dbReference type="PANTHER" id="PTHR30003">
    <property type="entry name" value="L-LACTATE PERMEASE"/>
    <property type="match status" value="1"/>
</dbReference>
<evidence type="ECO:0000256" key="3">
    <source>
        <dbReference type="ARBA" id="ARBA00022448"/>
    </source>
</evidence>
<dbReference type="GO" id="GO:0015129">
    <property type="term" value="F:lactate transmembrane transporter activity"/>
    <property type="evidence" value="ECO:0007669"/>
    <property type="project" value="UniProtKB-UniRule"/>
</dbReference>
<dbReference type="GO" id="GO:0005886">
    <property type="term" value="C:plasma membrane"/>
    <property type="evidence" value="ECO:0007669"/>
    <property type="project" value="UniProtKB-SubCell"/>
</dbReference>
<feature type="transmembrane region" description="Helical" evidence="8">
    <location>
        <begin position="61"/>
        <end position="79"/>
    </location>
</feature>
<evidence type="ECO:0000256" key="1">
    <source>
        <dbReference type="ARBA" id="ARBA00004651"/>
    </source>
</evidence>
<comment type="similarity">
    <text evidence="2 8">Belongs to the lactate permease family.</text>
</comment>
<keyword evidence="4 8" id="KW-1003">Cell membrane</keyword>
<feature type="transmembrane region" description="Helical" evidence="8">
    <location>
        <begin position="175"/>
        <end position="201"/>
    </location>
</feature>
<reference evidence="9 10" key="1">
    <citation type="submission" date="2020-08" db="EMBL/GenBank/DDBJ databases">
        <title>Complete Genome Sequence of Effusibacillus dendaii Strain skT53, Isolated from Farmland soil.</title>
        <authorList>
            <person name="Konishi T."/>
            <person name="Kawasaki H."/>
        </authorList>
    </citation>
    <scope>NUCLEOTIDE SEQUENCE [LARGE SCALE GENOMIC DNA]</scope>
    <source>
        <strain evidence="10">skT53</strain>
    </source>
</reference>
<keyword evidence="6 8" id="KW-1133">Transmembrane helix</keyword>
<feature type="transmembrane region" description="Helical" evidence="8">
    <location>
        <begin position="271"/>
        <end position="290"/>
    </location>
</feature>
<keyword evidence="3 8" id="KW-0813">Transport</keyword>
<accession>A0A7I8DD55</accession>
<evidence type="ECO:0000256" key="4">
    <source>
        <dbReference type="ARBA" id="ARBA00022475"/>
    </source>
</evidence>
<dbReference type="InterPro" id="IPR003804">
    <property type="entry name" value="Lactate_perm"/>
</dbReference>